<keyword evidence="1" id="KW-0472">Membrane</keyword>
<accession>F1TBD8</accession>
<dbReference type="AlphaFoldDB" id="F1TBD8"/>
<keyword evidence="1" id="KW-0812">Transmembrane</keyword>
<dbReference type="RefSeq" id="WP_004618466.1">
    <property type="nucleotide sequence ID" value="NZ_CP119677.1"/>
</dbReference>
<feature type="transmembrane region" description="Helical" evidence="1">
    <location>
        <begin position="314"/>
        <end position="340"/>
    </location>
</feature>
<comment type="caution">
    <text evidence="3">The sequence shown here is derived from an EMBL/GenBank/DDBJ whole genome shotgun (WGS) entry which is preliminary data.</text>
</comment>
<dbReference type="InterPro" id="IPR025857">
    <property type="entry name" value="MacB_PCD"/>
</dbReference>
<dbReference type="STRING" id="588581.Cpap_2494"/>
<evidence type="ECO:0000259" key="2">
    <source>
        <dbReference type="Pfam" id="PF12704"/>
    </source>
</evidence>
<dbReference type="Proteomes" id="UP000003860">
    <property type="component" value="Unassembled WGS sequence"/>
</dbReference>
<evidence type="ECO:0000313" key="3">
    <source>
        <dbReference type="EMBL" id="EGD48342.1"/>
    </source>
</evidence>
<protein>
    <recommendedName>
        <fullName evidence="2">MacB-like periplasmic core domain-containing protein</fullName>
    </recommendedName>
</protein>
<dbReference type="Pfam" id="PF12704">
    <property type="entry name" value="MacB_PCD"/>
    <property type="match status" value="1"/>
</dbReference>
<gene>
    <name evidence="3" type="ORF">Cpap_2494</name>
</gene>
<feature type="transmembrane region" description="Helical" evidence="1">
    <location>
        <begin position="270"/>
        <end position="293"/>
    </location>
</feature>
<reference evidence="3" key="1">
    <citation type="submission" date="2009-07" db="EMBL/GenBank/DDBJ databases">
        <authorList>
            <consortium name="US DOE Joint Genome Institute (JGI-PGF)"/>
            <person name="Lucas S."/>
            <person name="Copeland A."/>
            <person name="Lapidus A."/>
            <person name="Glavina del Rio T."/>
            <person name="Tice H."/>
            <person name="Bruce D."/>
            <person name="Goodwin L."/>
            <person name="Pitluck S."/>
            <person name="Larimer F."/>
            <person name="Land M.L."/>
            <person name="Mouttaki H."/>
            <person name="He Z."/>
            <person name="Zhou J."/>
            <person name="Hemme C.L."/>
        </authorList>
    </citation>
    <scope>NUCLEOTIDE SEQUENCE [LARGE SCALE GENOMIC DNA]</scope>
    <source>
        <strain evidence="3">DSM 2782</strain>
    </source>
</reference>
<feature type="domain" description="MacB-like periplasmic core" evidence="2">
    <location>
        <begin position="19"/>
        <end position="179"/>
    </location>
</feature>
<keyword evidence="4" id="KW-1185">Reference proteome</keyword>
<organism evidence="3 4">
    <name type="scientific">Ruminiclostridium papyrosolvens DSM 2782</name>
    <dbReference type="NCBI Taxonomy" id="588581"/>
    <lineage>
        <taxon>Bacteria</taxon>
        <taxon>Bacillati</taxon>
        <taxon>Bacillota</taxon>
        <taxon>Clostridia</taxon>
        <taxon>Eubacteriales</taxon>
        <taxon>Oscillospiraceae</taxon>
        <taxon>Ruminiclostridium</taxon>
    </lineage>
</organism>
<feature type="transmembrane region" description="Helical" evidence="1">
    <location>
        <begin position="12"/>
        <end position="33"/>
    </location>
</feature>
<reference evidence="3" key="2">
    <citation type="submission" date="2011-01" db="EMBL/GenBank/DDBJ databases">
        <title>The Non-contiguous Finished genome of Clostridium papyrosolvens.</title>
        <authorList>
            <person name="Lucas S."/>
            <person name="Copeland A."/>
            <person name="Lapidus A."/>
            <person name="Cheng J.-F."/>
            <person name="Goodwin L."/>
            <person name="Pitluck S."/>
            <person name="Misra M."/>
            <person name="Chertkov O."/>
            <person name="Detter J.C."/>
            <person name="Han C."/>
            <person name="Tapia R."/>
            <person name="Land M."/>
            <person name="Hauser L."/>
            <person name="Kyrpides N."/>
            <person name="Ivanova N."/>
            <person name="Pagani I."/>
            <person name="Mouttaki H."/>
            <person name="He Z."/>
            <person name="Zhou J."/>
            <person name="Hemme C.L."/>
            <person name="Woyke T."/>
        </authorList>
    </citation>
    <scope>NUCLEOTIDE SEQUENCE [LARGE SCALE GENOMIC DNA]</scope>
    <source>
        <strain evidence="3">DSM 2782</strain>
    </source>
</reference>
<proteinExistence type="predicted"/>
<evidence type="ECO:0000313" key="4">
    <source>
        <dbReference type="Proteomes" id="UP000003860"/>
    </source>
</evidence>
<keyword evidence="1" id="KW-1133">Transmembrane helix</keyword>
<sequence length="394" mass="44861">MKMFKKNKFLNSILIVELACISVILVVVINMSINNTNIMNTFKNSSYRIIYCMNQNRETNADKLADTLKEKTKRFKWVIGISNIRRSFGSLNKDASKDKAVNIFMMDDESKKAIKYPLSKGKWFDVQKINGYEPCVIGGYLSNKYKIGDIITAYIPTEQDNVKKEISYMVTGILSKPEKVLSLNLTALNMELPLSLLYKSQTETGLFIVTSLSKVSISSVPYGNVFIYLDKSCPEDTINQLKKEISIAYTKTDTELINDEQKEISHLMSLLLPFIIMLFLVSSCGIISMCMLTTLKNMNQFKIYYITGCTQRRAILVTGIYSLLYFVLSGLLFIGILHYFNTRRTGRIESTLFILNDKSLLIVCISSIAVSVVSFIIPFFLLKRNKPIDMLRIS</sequence>
<feature type="transmembrane region" description="Helical" evidence="1">
    <location>
        <begin position="360"/>
        <end position="382"/>
    </location>
</feature>
<name>F1TBD8_9FIRM</name>
<dbReference type="EMBL" id="ACXX02000004">
    <property type="protein sequence ID" value="EGD48342.1"/>
    <property type="molecule type" value="Genomic_DNA"/>
</dbReference>
<evidence type="ECO:0000256" key="1">
    <source>
        <dbReference type="SAM" id="Phobius"/>
    </source>
</evidence>